<dbReference type="Proteomes" id="UP000177573">
    <property type="component" value="Unassembled WGS sequence"/>
</dbReference>
<dbReference type="AlphaFoldDB" id="A0A1G2DMB7"/>
<evidence type="ECO:0000313" key="2">
    <source>
        <dbReference type="EMBL" id="OGZ14653.1"/>
    </source>
</evidence>
<accession>A0A1G2DMB7</accession>
<reference evidence="2 3" key="1">
    <citation type="journal article" date="2016" name="Nat. Commun.">
        <title>Thousands of microbial genomes shed light on interconnected biogeochemical processes in an aquifer system.</title>
        <authorList>
            <person name="Anantharaman K."/>
            <person name="Brown C.T."/>
            <person name="Hug L.A."/>
            <person name="Sharon I."/>
            <person name="Castelle C.J."/>
            <person name="Probst A.J."/>
            <person name="Thomas B.C."/>
            <person name="Singh A."/>
            <person name="Wilkins M.J."/>
            <person name="Karaoz U."/>
            <person name="Brodie E.L."/>
            <person name="Williams K.H."/>
            <person name="Hubbard S.S."/>
            <person name="Banfield J.F."/>
        </authorList>
    </citation>
    <scope>NUCLEOTIDE SEQUENCE [LARGE SCALE GENOMIC DNA]</scope>
</reference>
<keyword evidence="1" id="KW-0812">Transmembrane</keyword>
<name>A0A1G2DMB7_9BACT</name>
<evidence type="ECO:0000256" key="1">
    <source>
        <dbReference type="SAM" id="Phobius"/>
    </source>
</evidence>
<feature type="transmembrane region" description="Helical" evidence="1">
    <location>
        <begin position="37"/>
        <end position="55"/>
    </location>
</feature>
<evidence type="ECO:0000313" key="3">
    <source>
        <dbReference type="Proteomes" id="UP000177573"/>
    </source>
</evidence>
<feature type="transmembrane region" description="Helical" evidence="1">
    <location>
        <begin position="6"/>
        <end position="25"/>
    </location>
</feature>
<organism evidence="2 3">
    <name type="scientific">Candidatus Lloydbacteria bacterium RIFCSPLOWO2_02_FULL_51_11</name>
    <dbReference type="NCBI Taxonomy" id="1798667"/>
    <lineage>
        <taxon>Bacteria</taxon>
        <taxon>Candidatus Lloydiibacteriota</taxon>
    </lineage>
</organism>
<gene>
    <name evidence="2" type="ORF">A3J08_01010</name>
</gene>
<protein>
    <submittedName>
        <fullName evidence="2">Uncharacterized protein</fullName>
    </submittedName>
</protein>
<keyword evidence="1" id="KW-1133">Transmembrane helix</keyword>
<dbReference type="EMBL" id="MHLR01000025">
    <property type="protein sequence ID" value="OGZ14653.1"/>
    <property type="molecule type" value="Genomic_DNA"/>
</dbReference>
<proteinExistence type="predicted"/>
<keyword evidence="1" id="KW-0472">Membrane</keyword>
<sequence>MLTHYVQKGLNVLIFVVGIYLFLLYSRTEFKFLTMEMGLCTLLGMALMWASVVVLKNPCARHRPNTRSSFPTPPN</sequence>
<comment type="caution">
    <text evidence="2">The sequence shown here is derived from an EMBL/GenBank/DDBJ whole genome shotgun (WGS) entry which is preliminary data.</text>
</comment>